<keyword evidence="2" id="KW-1185">Reference proteome</keyword>
<comment type="caution">
    <text evidence="1">The sequence shown here is derived from an EMBL/GenBank/DDBJ whole genome shotgun (WGS) entry which is preliminary data.</text>
</comment>
<gene>
    <name evidence="1" type="ORF">E3U43_011280</name>
</gene>
<accession>A0ACD3QJG6</accession>
<organism evidence="1 2">
    <name type="scientific">Larimichthys crocea</name>
    <name type="common">Large yellow croaker</name>
    <name type="synonym">Pseudosciaena crocea</name>
    <dbReference type="NCBI Taxonomy" id="215358"/>
    <lineage>
        <taxon>Eukaryota</taxon>
        <taxon>Metazoa</taxon>
        <taxon>Chordata</taxon>
        <taxon>Craniata</taxon>
        <taxon>Vertebrata</taxon>
        <taxon>Euteleostomi</taxon>
        <taxon>Actinopterygii</taxon>
        <taxon>Neopterygii</taxon>
        <taxon>Teleostei</taxon>
        <taxon>Neoteleostei</taxon>
        <taxon>Acanthomorphata</taxon>
        <taxon>Eupercaria</taxon>
        <taxon>Sciaenidae</taxon>
        <taxon>Larimichthys</taxon>
    </lineage>
</organism>
<dbReference type="Proteomes" id="UP000793456">
    <property type="component" value="Chromosome XVIII"/>
</dbReference>
<evidence type="ECO:0000313" key="1">
    <source>
        <dbReference type="EMBL" id="TMS07187.1"/>
    </source>
</evidence>
<sequence>MAQPLPSPSGALSMMGEEVPKRIPSCVPNWKTCEVQTWLQQVGFSAYCDRFQELQVDGDLLLNITDQDLIADLGMTAGLTRKRFLRDFTCVEDLCQLLHM</sequence>
<protein>
    <submittedName>
        <fullName evidence="1">Uncharacterized protein</fullName>
    </submittedName>
</protein>
<dbReference type="EMBL" id="CM011691">
    <property type="protein sequence ID" value="TMS07187.1"/>
    <property type="molecule type" value="Genomic_DNA"/>
</dbReference>
<reference evidence="1" key="1">
    <citation type="submission" date="2018-11" db="EMBL/GenBank/DDBJ databases">
        <title>The sequence and de novo assembly of Larimichthys crocea genome using PacBio and Hi-C technologies.</title>
        <authorList>
            <person name="Xu P."/>
            <person name="Chen B."/>
            <person name="Zhou Z."/>
            <person name="Ke Q."/>
            <person name="Wu Y."/>
            <person name="Bai H."/>
            <person name="Pu F."/>
        </authorList>
    </citation>
    <scope>NUCLEOTIDE SEQUENCE</scope>
    <source>
        <tissue evidence="1">Muscle</tissue>
    </source>
</reference>
<name>A0ACD3QJG6_LARCR</name>
<evidence type="ECO:0000313" key="2">
    <source>
        <dbReference type="Proteomes" id="UP000793456"/>
    </source>
</evidence>
<proteinExistence type="predicted"/>